<evidence type="ECO:0000313" key="2">
    <source>
        <dbReference type="EMBL" id="CAH2056458.1"/>
    </source>
</evidence>
<dbReference type="Proteomes" id="UP000837857">
    <property type="component" value="Chromosome 23"/>
</dbReference>
<feature type="region of interest" description="Disordered" evidence="1">
    <location>
        <begin position="52"/>
        <end position="134"/>
    </location>
</feature>
<protein>
    <submittedName>
        <fullName evidence="2">Uncharacterized protein</fullName>
    </submittedName>
</protein>
<proteinExistence type="predicted"/>
<feature type="region of interest" description="Disordered" evidence="1">
    <location>
        <begin position="1"/>
        <end position="36"/>
    </location>
</feature>
<dbReference type="EMBL" id="OW152835">
    <property type="protein sequence ID" value="CAH2056458.1"/>
    <property type="molecule type" value="Genomic_DNA"/>
</dbReference>
<name>A0ABN8IFY8_9NEOP</name>
<accession>A0ABN8IFY8</accession>
<evidence type="ECO:0000313" key="3">
    <source>
        <dbReference type="Proteomes" id="UP000837857"/>
    </source>
</evidence>
<keyword evidence="3" id="KW-1185">Reference proteome</keyword>
<sequence>MSPASLRARAHQKRSQTYLGVAGVPKGTRTHVPGLPKGACTHVPGLPKGACTPEALPNLPRRRVHTRSAPKPTSALPASLKARAHMSPASLRARAHMSPASLRARAHQKRRQTYLGIASVPKRAPARRANEHQR</sequence>
<evidence type="ECO:0000256" key="1">
    <source>
        <dbReference type="SAM" id="MobiDB-lite"/>
    </source>
</evidence>
<feature type="non-terminal residue" evidence="2">
    <location>
        <position position="1"/>
    </location>
</feature>
<organism evidence="2 3">
    <name type="scientific">Iphiclides podalirius</name>
    <name type="common">scarce swallowtail</name>
    <dbReference type="NCBI Taxonomy" id="110791"/>
    <lineage>
        <taxon>Eukaryota</taxon>
        <taxon>Metazoa</taxon>
        <taxon>Ecdysozoa</taxon>
        <taxon>Arthropoda</taxon>
        <taxon>Hexapoda</taxon>
        <taxon>Insecta</taxon>
        <taxon>Pterygota</taxon>
        <taxon>Neoptera</taxon>
        <taxon>Endopterygota</taxon>
        <taxon>Lepidoptera</taxon>
        <taxon>Glossata</taxon>
        <taxon>Ditrysia</taxon>
        <taxon>Papilionoidea</taxon>
        <taxon>Papilionidae</taxon>
        <taxon>Papilioninae</taxon>
        <taxon>Iphiclides</taxon>
    </lineage>
</organism>
<gene>
    <name evidence="2" type="ORF">IPOD504_LOCUS9671</name>
</gene>
<reference evidence="2" key="1">
    <citation type="submission" date="2022-03" db="EMBL/GenBank/DDBJ databases">
        <authorList>
            <person name="Martin H S."/>
        </authorList>
    </citation>
    <scope>NUCLEOTIDE SEQUENCE</scope>
</reference>